<name>X1CEW0_9ZZZZ</name>
<dbReference type="InterPro" id="IPR017853">
    <property type="entry name" value="GH"/>
</dbReference>
<accession>X1CEW0</accession>
<sequence length="29" mass="3488">YIDYPTQRRILKDSAHWYHKVIAANTIVD</sequence>
<organism evidence="1">
    <name type="scientific">marine sediment metagenome</name>
    <dbReference type="NCBI Taxonomy" id="412755"/>
    <lineage>
        <taxon>unclassified sequences</taxon>
        <taxon>metagenomes</taxon>
        <taxon>ecological metagenomes</taxon>
    </lineage>
</organism>
<dbReference type="EMBL" id="BART01022025">
    <property type="protein sequence ID" value="GAG91632.1"/>
    <property type="molecule type" value="Genomic_DNA"/>
</dbReference>
<comment type="caution">
    <text evidence="1">The sequence shown here is derived from an EMBL/GenBank/DDBJ whole genome shotgun (WGS) entry which is preliminary data.</text>
</comment>
<dbReference type="Gene3D" id="3.20.20.80">
    <property type="entry name" value="Glycosidases"/>
    <property type="match status" value="1"/>
</dbReference>
<evidence type="ECO:0000313" key="1">
    <source>
        <dbReference type="EMBL" id="GAG91632.1"/>
    </source>
</evidence>
<dbReference type="SUPFAM" id="SSF51445">
    <property type="entry name" value="(Trans)glycosidases"/>
    <property type="match status" value="1"/>
</dbReference>
<reference evidence="1" key="1">
    <citation type="journal article" date="2014" name="Front. Microbiol.">
        <title>High frequency of phylogenetically diverse reductive dehalogenase-homologous genes in deep subseafloor sedimentary metagenomes.</title>
        <authorList>
            <person name="Kawai M."/>
            <person name="Futagami T."/>
            <person name="Toyoda A."/>
            <person name="Takaki Y."/>
            <person name="Nishi S."/>
            <person name="Hori S."/>
            <person name="Arai W."/>
            <person name="Tsubouchi T."/>
            <person name="Morono Y."/>
            <person name="Uchiyama I."/>
            <person name="Ito T."/>
            <person name="Fujiyama A."/>
            <person name="Inagaki F."/>
            <person name="Takami H."/>
        </authorList>
    </citation>
    <scope>NUCLEOTIDE SEQUENCE</scope>
    <source>
        <strain evidence="1">Expedition CK06-06</strain>
    </source>
</reference>
<protein>
    <submittedName>
        <fullName evidence="1">Uncharacterized protein</fullName>
    </submittedName>
</protein>
<feature type="non-terminal residue" evidence="1">
    <location>
        <position position="1"/>
    </location>
</feature>
<gene>
    <name evidence="1" type="ORF">S01H4_40449</name>
</gene>
<dbReference type="AlphaFoldDB" id="X1CEW0"/>
<proteinExistence type="predicted"/>